<evidence type="ECO:0000256" key="4">
    <source>
        <dbReference type="ARBA" id="ARBA00022801"/>
    </source>
</evidence>
<proteinExistence type="predicted"/>
<dbReference type="Gene3D" id="3.10.10.10">
    <property type="entry name" value="HIV Type 1 Reverse Transcriptase, subunit A, domain 1"/>
    <property type="match status" value="1"/>
</dbReference>
<evidence type="ECO:0000256" key="9">
    <source>
        <dbReference type="ARBA" id="ARBA00023125"/>
    </source>
</evidence>
<dbReference type="SUPFAM" id="SSF56672">
    <property type="entry name" value="DNA/RNA polymerases"/>
    <property type="match status" value="1"/>
</dbReference>
<dbReference type="GO" id="GO:0006310">
    <property type="term" value="P:DNA recombination"/>
    <property type="evidence" value="ECO:0007669"/>
    <property type="project" value="UniProtKB-KW"/>
</dbReference>
<feature type="region of interest" description="Disordered" evidence="11">
    <location>
        <begin position="176"/>
        <end position="229"/>
    </location>
</feature>
<evidence type="ECO:0000256" key="6">
    <source>
        <dbReference type="ARBA" id="ARBA00022908"/>
    </source>
</evidence>
<dbReference type="PANTHER" id="PTHR37984">
    <property type="entry name" value="PROTEIN CBG26694"/>
    <property type="match status" value="1"/>
</dbReference>
<reference evidence="14" key="1">
    <citation type="submission" date="2023-04" db="EMBL/GenBank/DDBJ databases">
        <title>Phytophthora fragariaefolia NBRC 109709.</title>
        <authorList>
            <person name="Ichikawa N."/>
            <person name="Sato H."/>
            <person name="Tonouchi N."/>
        </authorList>
    </citation>
    <scope>NUCLEOTIDE SEQUENCE</scope>
    <source>
        <strain evidence="14">NBRC 109709</strain>
    </source>
</reference>
<dbReference type="SUPFAM" id="SSF53098">
    <property type="entry name" value="Ribonuclease H-like"/>
    <property type="match status" value="1"/>
</dbReference>
<dbReference type="Pfam" id="PF17921">
    <property type="entry name" value="Integrase_H2C2"/>
    <property type="match status" value="1"/>
</dbReference>
<evidence type="ECO:0000313" key="15">
    <source>
        <dbReference type="Proteomes" id="UP001165121"/>
    </source>
</evidence>
<keyword evidence="9" id="KW-0238">DNA-binding</keyword>
<keyword evidence="6" id="KW-0229">DNA integration</keyword>
<dbReference type="EMBL" id="BSXT01001340">
    <property type="protein sequence ID" value="GMF41495.1"/>
    <property type="molecule type" value="Genomic_DNA"/>
</dbReference>
<feature type="region of interest" description="Disordered" evidence="11">
    <location>
        <begin position="1196"/>
        <end position="1249"/>
    </location>
</feature>
<keyword evidence="8" id="KW-0548">Nucleotidyltransferase</keyword>
<dbReference type="InterPro" id="IPR012337">
    <property type="entry name" value="RNaseH-like_sf"/>
</dbReference>
<dbReference type="Pfam" id="PF24626">
    <property type="entry name" value="SH3_Tf2-1"/>
    <property type="match status" value="1"/>
</dbReference>
<dbReference type="PANTHER" id="PTHR37984:SF5">
    <property type="entry name" value="PROTEIN NYNRIN-LIKE"/>
    <property type="match status" value="1"/>
</dbReference>
<dbReference type="InterPro" id="IPR043502">
    <property type="entry name" value="DNA/RNA_pol_sf"/>
</dbReference>
<keyword evidence="15" id="KW-1185">Reference proteome</keyword>
<organism evidence="14 15">
    <name type="scientific">Phytophthora fragariaefolia</name>
    <dbReference type="NCBI Taxonomy" id="1490495"/>
    <lineage>
        <taxon>Eukaryota</taxon>
        <taxon>Sar</taxon>
        <taxon>Stramenopiles</taxon>
        <taxon>Oomycota</taxon>
        <taxon>Peronosporomycetes</taxon>
        <taxon>Peronosporales</taxon>
        <taxon>Peronosporaceae</taxon>
        <taxon>Phytophthora</taxon>
    </lineage>
</organism>
<evidence type="ECO:0000313" key="14">
    <source>
        <dbReference type="EMBL" id="GMF41495.1"/>
    </source>
</evidence>
<evidence type="ECO:0000256" key="1">
    <source>
        <dbReference type="ARBA" id="ARBA00022670"/>
    </source>
</evidence>
<evidence type="ECO:0000256" key="7">
    <source>
        <dbReference type="ARBA" id="ARBA00022918"/>
    </source>
</evidence>
<dbReference type="InterPro" id="IPR045358">
    <property type="entry name" value="Ty3_capsid"/>
</dbReference>
<keyword evidence="1" id="KW-0645">Protease</keyword>
<dbReference type="Gene3D" id="3.30.420.10">
    <property type="entry name" value="Ribonuclease H-like superfamily/Ribonuclease H"/>
    <property type="match status" value="1"/>
</dbReference>
<dbReference type="Pfam" id="PF00078">
    <property type="entry name" value="RVT_1"/>
    <property type="match status" value="1"/>
</dbReference>
<dbReference type="PROSITE" id="PS50994">
    <property type="entry name" value="INTEGRASE"/>
    <property type="match status" value="1"/>
</dbReference>
<dbReference type="GO" id="GO:0003677">
    <property type="term" value="F:DNA binding"/>
    <property type="evidence" value="ECO:0007669"/>
    <property type="project" value="UniProtKB-KW"/>
</dbReference>
<feature type="compositionally biased region" description="Basic and acidic residues" evidence="11">
    <location>
        <begin position="1206"/>
        <end position="1228"/>
    </location>
</feature>
<dbReference type="GO" id="GO:0004190">
    <property type="term" value="F:aspartic-type endopeptidase activity"/>
    <property type="evidence" value="ECO:0007669"/>
    <property type="project" value="UniProtKB-KW"/>
</dbReference>
<dbReference type="Gene3D" id="3.30.70.270">
    <property type="match status" value="1"/>
</dbReference>
<dbReference type="InterPro" id="IPR056924">
    <property type="entry name" value="SH3_Tf2-1"/>
</dbReference>
<evidence type="ECO:0000256" key="8">
    <source>
        <dbReference type="ARBA" id="ARBA00022932"/>
    </source>
</evidence>
<dbReference type="InterPro" id="IPR043128">
    <property type="entry name" value="Rev_trsase/Diguanyl_cyclase"/>
</dbReference>
<keyword evidence="8" id="KW-0239">DNA-directed DNA polymerase</keyword>
<dbReference type="Pfam" id="PF19259">
    <property type="entry name" value="Ty3_capsid"/>
    <property type="match status" value="1"/>
</dbReference>
<keyword evidence="5" id="KW-0460">Magnesium</keyword>
<dbReference type="GO" id="GO:0006508">
    <property type="term" value="P:proteolysis"/>
    <property type="evidence" value="ECO:0007669"/>
    <property type="project" value="UniProtKB-KW"/>
</dbReference>
<keyword evidence="3" id="KW-0064">Aspartyl protease</keyword>
<dbReference type="GO" id="GO:0046872">
    <property type="term" value="F:metal ion binding"/>
    <property type="evidence" value="ECO:0007669"/>
    <property type="project" value="UniProtKB-KW"/>
</dbReference>
<accession>A0A9W6XKS4</accession>
<comment type="caution">
    <text evidence="14">The sequence shown here is derived from an EMBL/GenBank/DDBJ whole genome shotgun (WGS) entry which is preliminary data.</text>
</comment>
<feature type="region of interest" description="Disordered" evidence="11">
    <location>
        <begin position="298"/>
        <end position="368"/>
    </location>
</feature>
<name>A0A9W6XKS4_9STRA</name>
<dbReference type="InterPro" id="IPR041588">
    <property type="entry name" value="Integrase_H2C2"/>
</dbReference>
<dbReference type="InterPro" id="IPR001584">
    <property type="entry name" value="Integrase_cat-core"/>
</dbReference>
<feature type="domain" description="Integrase catalytic" evidence="13">
    <location>
        <begin position="878"/>
        <end position="1050"/>
    </location>
</feature>
<evidence type="ECO:0000259" key="13">
    <source>
        <dbReference type="PROSITE" id="PS50994"/>
    </source>
</evidence>
<feature type="compositionally biased region" description="Basic and acidic residues" evidence="11">
    <location>
        <begin position="309"/>
        <end position="322"/>
    </location>
</feature>
<dbReference type="GO" id="GO:0003887">
    <property type="term" value="F:DNA-directed DNA polymerase activity"/>
    <property type="evidence" value="ECO:0007669"/>
    <property type="project" value="UniProtKB-KW"/>
</dbReference>
<keyword evidence="10" id="KW-0233">DNA recombination</keyword>
<dbReference type="GO" id="GO:0015074">
    <property type="term" value="P:DNA integration"/>
    <property type="evidence" value="ECO:0007669"/>
    <property type="project" value="UniProtKB-KW"/>
</dbReference>
<evidence type="ECO:0000256" key="10">
    <source>
        <dbReference type="ARBA" id="ARBA00023172"/>
    </source>
</evidence>
<sequence>MADRTRVPSNLPKFTGKRGEDVREWLFQIENACQINNIPIEDTSPRLPGIAGSAMEKPASGWFLHWSSTTRSEEHTWGIFREHVLQNFEASNYQAVLREKLQRLKQTADIETYNGEYSTLIFGVEGMSVIDQVLYHANGLKPRTRSYVKPENPQTLSGAMDLAVKYEVTHFVEEVRDQQPRRDKKFSSAGRHQAHSKPFRGKPFHGKGRFKPSVEPKRAEAPSSTRYPTNSAASSGYLFFEDMQPQIDWRGRRIEGTREKILHWKRTGDTCGLIEEGGPVIASGLRRSVEAKGLLAKRPDSCRGPALETDVKSTDETDRDAVQEETPNVVSRRRDDAQAGKGSAEEDDIATLGRKSTERYTDERSSTRGMDTVVEKMFTMGVVDESGVQTKFITRKKLRKFLRLKTKSINEPDFMLVLSNETIKKVALSLQRRDQPDNVGSAKAHRYLETDWDSFRANPAFNLLTEYKDNVFRPELPEGLPEKRDIEHRIDVKDPNLAMYRQQWRQAPEQQREIVRWVEDMVKKKLIRPSISPHAAPTFCVRKPVGWRIVHDYRYLNSNTGRQSIPMTRKEDILDAMSGAYWFSTLDLMSAYYQVRMLEEDIKFTAFQAPNGLWEYLVLPMGVCNAPATMHRLTSKPFRDLKNTKSFYDDIYIFTKSARIEDHLEALRETLGILRDNKLYVKLSKCVFCASEIPCLGDFVGRNGVRMDPDKVQTIKDCPVPRTQEELHSFLGRTTVLSGIRIANRDHVHPPEEEDQAQREDSFQRRAVEKLQGVEAEVMQPARTSSFRLQPTDASPDRREQVRRWWSVVPSRWLCRTPHSCHDTNYGGHPGAERTYLTLARHWYWLKMLRSIQKFITDCQPCRRNKPQLTKPPGLLEPLSIPDERWRSISMDFITDLPRTKREVDSIWVVADRLTKRCHFVPTTKNVTAEGVARLFIDNIWKLHGIPANIVSDRDRKFVSAFWQHVFKSIGTKLSMTVAHRAQGDGQTGRMNRTFEEYLRCFVGPLQDDWDIHLANAEFAANWTVNSSTKLAPFEADLGYVPLNPLQLAAEQLEQVPKSRRGTVFREHQAAILLRCREALAQGQERMRDIYDRNRVEQVFDVDDRVYLSTQHLDPKHTGLPNSTKFGPKWIGPYTVIRKIHYHAYELNIQTGNKLHPVFNTSSLKPYNEPSQLSRPNDVILADAGAGASEWAEDTFEAEPAAGGDAVERAEEAPGERDGEEMSEREGEATGEEAGLESERGTSLLRTRSAHKASSAESRWLCTASSTVRVSRVRTGRTVPVVSVLARDHLGNSCLKLKLNPVWGDEAWDRSSDLTVSQYGTAPLWLVGCY</sequence>
<keyword evidence="8" id="KW-0808">Transferase</keyword>
<dbReference type="InterPro" id="IPR036397">
    <property type="entry name" value="RNaseH_sf"/>
</dbReference>
<evidence type="ECO:0000256" key="11">
    <source>
        <dbReference type="SAM" id="MobiDB-lite"/>
    </source>
</evidence>
<dbReference type="GO" id="GO:0003964">
    <property type="term" value="F:RNA-directed DNA polymerase activity"/>
    <property type="evidence" value="ECO:0007669"/>
    <property type="project" value="UniProtKB-KW"/>
</dbReference>
<dbReference type="OrthoDB" id="10639655at2759"/>
<dbReference type="InterPro" id="IPR050951">
    <property type="entry name" value="Retrovirus_Pol_polyprotein"/>
</dbReference>
<feature type="compositionally biased region" description="Basic residues" evidence="11">
    <location>
        <begin position="192"/>
        <end position="210"/>
    </location>
</feature>
<keyword evidence="4" id="KW-0378">Hydrolase</keyword>
<dbReference type="PROSITE" id="PS50878">
    <property type="entry name" value="RT_POL"/>
    <property type="match status" value="1"/>
</dbReference>
<evidence type="ECO:0000256" key="5">
    <source>
        <dbReference type="ARBA" id="ARBA00022842"/>
    </source>
</evidence>
<dbReference type="InterPro" id="IPR000477">
    <property type="entry name" value="RT_dom"/>
</dbReference>
<evidence type="ECO:0000256" key="3">
    <source>
        <dbReference type="ARBA" id="ARBA00022750"/>
    </source>
</evidence>
<keyword evidence="7" id="KW-0695">RNA-directed DNA polymerase</keyword>
<protein>
    <submittedName>
        <fullName evidence="14">Unnamed protein product</fullName>
    </submittedName>
</protein>
<evidence type="ECO:0000259" key="12">
    <source>
        <dbReference type="PROSITE" id="PS50878"/>
    </source>
</evidence>
<feature type="domain" description="Reverse transcriptase" evidence="12">
    <location>
        <begin position="522"/>
        <end position="735"/>
    </location>
</feature>
<dbReference type="Proteomes" id="UP001165121">
    <property type="component" value="Unassembled WGS sequence"/>
</dbReference>
<dbReference type="Gene3D" id="1.10.340.70">
    <property type="match status" value="1"/>
</dbReference>
<gene>
    <name evidence="14" type="ORF">Pfra01_001317400</name>
</gene>
<feature type="compositionally biased region" description="Basic and acidic residues" evidence="11">
    <location>
        <begin position="355"/>
        <end position="366"/>
    </location>
</feature>
<keyword evidence="2" id="KW-0479">Metal-binding</keyword>
<dbReference type="CDD" id="cd01647">
    <property type="entry name" value="RT_LTR"/>
    <property type="match status" value="1"/>
</dbReference>
<evidence type="ECO:0000256" key="2">
    <source>
        <dbReference type="ARBA" id="ARBA00022723"/>
    </source>
</evidence>